<dbReference type="SMART" id="SM00487">
    <property type="entry name" value="DEXDc"/>
    <property type="match status" value="1"/>
</dbReference>
<keyword evidence="9" id="KW-1185">Reference proteome</keyword>
<dbReference type="Gene3D" id="3.40.50.300">
    <property type="entry name" value="P-loop containing nucleotide triphosphate hydrolases"/>
    <property type="match status" value="1"/>
</dbReference>
<dbReference type="SMART" id="SM00490">
    <property type="entry name" value="HELICc"/>
    <property type="match status" value="1"/>
</dbReference>
<dbReference type="PROSITE" id="PS51194">
    <property type="entry name" value="HELICASE_CTER"/>
    <property type="match status" value="1"/>
</dbReference>
<dbReference type="PANTHER" id="PTHR45766:SF6">
    <property type="entry name" value="SWI_SNF-RELATED MATRIX-ASSOCIATED ACTIN-DEPENDENT REGULATOR OF CHROMATIN SUBFAMILY A-LIKE PROTEIN 1"/>
    <property type="match status" value="1"/>
</dbReference>
<dbReference type="EMBL" id="JACKZP010000151">
    <property type="protein sequence ID" value="MBC1305029.1"/>
    <property type="molecule type" value="Genomic_DNA"/>
</dbReference>
<evidence type="ECO:0000256" key="3">
    <source>
        <dbReference type="ARBA" id="ARBA00022806"/>
    </source>
</evidence>
<name>A0ABR6SF21_ANAVA</name>
<keyword evidence="1" id="KW-0547">Nucleotide-binding</keyword>
<dbReference type="InterPro" id="IPR001650">
    <property type="entry name" value="Helicase_C-like"/>
</dbReference>
<dbReference type="GeneID" id="58724865"/>
<dbReference type="InterPro" id="IPR027417">
    <property type="entry name" value="P-loop_NTPase"/>
</dbReference>
<accession>A0ABR6SF21</accession>
<feature type="domain" description="Helicase ATP-binding" evidence="6">
    <location>
        <begin position="117"/>
        <end position="289"/>
    </location>
</feature>
<evidence type="ECO:0000313" key="9">
    <source>
        <dbReference type="Proteomes" id="UP000570851"/>
    </source>
</evidence>
<dbReference type="SUPFAM" id="SSF52540">
    <property type="entry name" value="P-loop containing nucleoside triphosphate hydrolases"/>
    <property type="match status" value="2"/>
</dbReference>
<dbReference type="InterPro" id="IPR038718">
    <property type="entry name" value="SNF2-like_sf"/>
</dbReference>
<evidence type="ECO:0000256" key="4">
    <source>
        <dbReference type="ARBA" id="ARBA00022840"/>
    </source>
</evidence>
<dbReference type="InterPro" id="IPR000330">
    <property type="entry name" value="SNF2_N"/>
</dbReference>
<evidence type="ECO:0000313" key="8">
    <source>
        <dbReference type="EMBL" id="MBC1305029.1"/>
    </source>
</evidence>
<keyword evidence="3" id="KW-0347">Helicase</keyword>
<sequence length="1172" mass="133636">MVVRLENLTKGTQVQGILPNNIVTIVDAQWHGSDVVELTYKDASGTLGNELVFRDKEITLEIITSGGAWSFTADGANFRLVSEAHRIRLAYLFDPLLAVHTSLVEPLPHQITAVYGEMLTRQPLRFLLADDPGAGKTIMAGLLIRELLIRGDLHRCLVVCPGSLAPQWQDELSQKFHLRFEILTNDRIESAVSGNAFSEIPLLITRLDQLSRNQNLQAKLGQTDWDLVICDEAHKMSASFFGGEIQETKRYKLGKLLSSLTRHFLLMSATPHNGKEEDFQLFIALLDGDRFEGRFRDGVHVVDTSDLMRRLVKEDLLKFDGKPLFPERQASTIEYELSDLEAVLYKRVTEYVREEFNRADALENEGRKGTVGFALTILQRRLASSPEAIYQSLLRRRERLQKRLREEESLKRGTNATIAFKQVLDLEDIEDDLEDISIEEREATEQEVVDLATASRTIAELQTEIKLLQELEQLALRVRRSGKDKKWEELSNLLQNNAEMFNAEGHRRKLVIFTEHRDTLNYLTDRIRTLLGRNEAVVTIHGAMGREERRKAQDAFTQDIEVQVLIATDAAGEGINLQRAHLMVNYDLPWNPNRLEQRFGRIHRIGQTEVCHLWNLLAKDTREGDVYLALLKKVEAEQKALGGKVFDVLGKAIAGKELRELLIEAIRYGDQPEVRDKLNQVVNDKLDQQRLRELLEEQALAHDAMDFAKVQQIREEMERAEARRLQPHFIASFFLEAFVQLGGTVRQREPQRYEITHVPSVIRNRGRQIGVGEPLLQRYERICFEKDLISIAGKPLAAFICSGHPLLDVTIDLTLERHRDLLKQGSILVDENDSSEETRTLIYLEHSIQDARTNLNGARRVVSRRMQYVEINPEGNAYNAGHAPYLNYRPLRDEEKDILAAVLEESWLREDLEAKAKSHAIAHLVPQHLQELRQRKEELIAKTMTAVKDRLTKEINYWDHRAEELKIQEEAGKPNAKINSAKARQRADDLQGRLMQRLEELEQERKLSPLPPVIVGGALIVSVGLLERLQGKSQPTKDMFAKDTERVEKAAMAAVMTAECTLGYEPIDVSNQKCGYDIESRIPDTGQLRFIEVKGRITGAKTVTVTKNEIITALNKPDNFILALVQVPLTAGLDSNDSIRYLQRPFHKEPDFAVTSVNYDWLELWQQGTEPV</sequence>
<dbReference type="InterPro" id="IPR024975">
    <property type="entry name" value="NOV_C"/>
</dbReference>
<evidence type="ECO:0000256" key="1">
    <source>
        <dbReference type="ARBA" id="ARBA00022741"/>
    </source>
</evidence>
<reference evidence="8 9" key="1">
    <citation type="submission" date="2019-11" db="EMBL/GenBank/DDBJ databases">
        <title>Comparison of genomes from free-living endosymbiotic cyanobacteria isolated from Azolla.</title>
        <authorList>
            <person name="Thiel T."/>
            <person name="Pratte B."/>
        </authorList>
    </citation>
    <scope>NUCLEOTIDE SEQUENCE [LARGE SCALE GENOMIC DNA]</scope>
    <source>
        <strain evidence="8 9">N2B</strain>
    </source>
</reference>
<proteinExistence type="predicted"/>
<dbReference type="InterPro" id="IPR049730">
    <property type="entry name" value="SNF2/RAD54-like_C"/>
</dbReference>
<dbReference type="Gene3D" id="3.40.50.10810">
    <property type="entry name" value="Tandem AAA-ATPase domain"/>
    <property type="match status" value="1"/>
</dbReference>
<dbReference type="CDD" id="cd18011">
    <property type="entry name" value="DEXDc_RapA"/>
    <property type="match status" value="1"/>
</dbReference>
<dbReference type="Pfam" id="PF13020">
    <property type="entry name" value="NOV_C"/>
    <property type="match status" value="1"/>
</dbReference>
<keyword evidence="5" id="KW-0175">Coiled coil</keyword>
<protein>
    <submittedName>
        <fullName evidence="8">DUF3883 domain-containing protein</fullName>
    </submittedName>
</protein>
<organism evidence="8 9">
    <name type="scientific">Trichormus variabilis N2B</name>
    <dbReference type="NCBI Taxonomy" id="2681315"/>
    <lineage>
        <taxon>Bacteria</taxon>
        <taxon>Bacillati</taxon>
        <taxon>Cyanobacteriota</taxon>
        <taxon>Cyanophyceae</taxon>
        <taxon>Nostocales</taxon>
        <taxon>Nostocaceae</taxon>
        <taxon>Trichormus</taxon>
    </lineage>
</organism>
<evidence type="ECO:0000256" key="2">
    <source>
        <dbReference type="ARBA" id="ARBA00022801"/>
    </source>
</evidence>
<evidence type="ECO:0000259" key="6">
    <source>
        <dbReference type="PROSITE" id="PS51192"/>
    </source>
</evidence>
<dbReference type="CDD" id="cd18793">
    <property type="entry name" value="SF2_C_SNF"/>
    <property type="match status" value="1"/>
</dbReference>
<dbReference type="Pfam" id="PF00271">
    <property type="entry name" value="Helicase_C"/>
    <property type="match status" value="1"/>
</dbReference>
<dbReference type="PANTHER" id="PTHR45766">
    <property type="entry name" value="DNA ANNEALING HELICASE AND ENDONUCLEASE ZRANB3 FAMILY MEMBER"/>
    <property type="match status" value="1"/>
</dbReference>
<dbReference type="Proteomes" id="UP000570851">
    <property type="component" value="Unassembled WGS sequence"/>
</dbReference>
<comment type="caution">
    <text evidence="8">The sequence shown here is derived from an EMBL/GenBank/DDBJ whole genome shotgun (WGS) entry which is preliminary data.</text>
</comment>
<dbReference type="InterPro" id="IPR014001">
    <property type="entry name" value="Helicase_ATP-bd"/>
</dbReference>
<gene>
    <name evidence="8" type="ORF">GNE12_24250</name>
</gene>
<evidence type="ECO:0000259" key="7">
    <source>
        <dbReference type="PROSITE" id="PS51194"/>
    </source>
</evidence>
<dbReference type="InterPro" id="IPR057342">
    <property type="entry name" value="DEXDc_RapA"/>
</dbReference>
<evidence type="ECO:0000256" key="5">
    <source>
        <dbReference type="SAM" id="Coils"/>
    </source>
</evidence>
<keyword evidence="2" id="KW-0378">Hydrolase</keyword>
<keyword evidence="4" id="KW-0067">ATP-binding</keyword>
<dbReference type="RefSeq" id="WP_011318976.1">
    <property type="nucleotide sequence ID" value="NZ_JACKZP010000151.1"/>
</dbReference>
<feature type="coiled-coil region" evidence="5">
    <location>
        <begin position="390"/>
        <end position="471"/>
    </location>
</feature>
<dbReference type="Pfam" id="PF00176">
    <property type="entry name" value="SNF2-rel_dom"/>
    <property type="match status" value="1"/>
</dbReference>
<feature type="domain" description="Helicase C-terminal" evidence="7">
    <location>
        <begin position="470"/>
        <end position="654"/>
    </location>
</feature>
<dbReference type="PROSITE" id="PS51192">
    <property type="entry name" value="HELICASE_ATP_BIND_1"/>
    <property type="match status" value="1"/>
</dbReference>